<gene>
    <name evidence="4" type="ORF">H8707_11360</name>
</gene>
<dbReference type="InterPro" id="IPR016181">
    <property type="entry name" value="Acyl_CoA_acyltransferase"/>
</dbReference>
<reference evidence="4" key="1">
    <citation type="submission" date="2020-08" db="EMBL/GenBank/DDBJ databases">
        <title>Genome public.</title>
        <authorList>
            <person name="Liu C."/>
            <person name="Sun Q."/>
        </authorList>
    </citation>
    <scope>NUCLEOTIDE SEQUENCE</scope>
    <source>
        <strain evidence="4">BX21</strain>
    </source>
</reference>
<name>A0A926EUM1_9FIRM</name>
<accession>A0A926EUM1</accession>
<dbReference type="Proteomes" id="UP000601171">
    <property type="component" value="Unassembled WGS sequence"/>
</dbReference>
<evidence type="ECO:0000313" key="5">
    <source>
        <dbReference type="Proteomes" id="UP000601171"/>
    </source>
</evidence>
<evidence type="ECO:0000256" key="2">
    <source>
        <dbReference type="ARBA" id="ARBA00023315"/>
    </source>
</evidence>
<dbReference type="InterPro" id="IPR050680">
    <property type="entry name" value="YpeA/RimI_acetyltransf"/>
</dbReference>
<evidence type="ECO:0000313" key="4">
    <source>
        <dbReference type="EMBL" id="MBC8588815.1"/>
    </source>
</evidence>
<dbReference type="AlphaFoldDB" id="A0A926EUM1"/>
<dbReference type="RefSeq" id="WP_262430271.1">
    <property type="nucleotide sequence ID" value="NZ_JACRTG010000027.1"/>
</dbReference>
<evidence type="ECO:0000259" key="3">
    <source>
        <dbReference type="PROSITE" id="PS51186"/>
    </source>
</evidence>
<evidence type="ECO:0000256" key="1">
    <source>
        <dbReference type="ARBA" id="ARBA00022679"/>
    </source>
</evidence>
<feature type="domain" description="N-acetyltransferase" evidence="3">
    <location>
        <begin position="136"/>
        <end position="282"/>
    </location>
</feature>
<dbReference type="SUPFAM" id="SSF55729">
    <property type="entry name" value="Acyl-CoA N-acyltransferases (Nat)"/>
    <property type="match status" value="1"/>
</dbReference>
<protein>
    <submittedName>
        <fullName evidence="4">GNAT family N-acetyltransferase</fullName>
    </submittedName>
</protein>
<dbReference type="PANTHER" id="PTHR43420:SF44">
    <property type="entry name" value="ACETYLTRANSFERASE YPEA"/>
    <property type="match status" value="1"/>
</dbReference>
<keyword evidence="2" id="KW-0012">Acyltransferase</keyword>
<dbReference type="EMBL" id="JACRTG010000027">
    <property type="protein sequence ID" value="MBC8588815.1"/>
    <property type="molecule type" value="Genomic_DNA"/>
</dbReference>
<dbReference type="InterPro" id="IPR000182">
    <property type="entry name" value="GNAT_dom"/>
</dbReference>
<dbReference type="CDD" id="cd04301">
    <property type="entry name" value="NAT_SF"/>
    <property type="match status" value="1"/>
</dbReference>
<organism evidence="4 5">
    <name type="scientific">Paratissierella segnis</name>
    <dbReference type="NCBI Taxonomy" id="2763679"/>
    <lineage>
        <taxon>Bacteria</taxon>
        <taxon>Bacillati</taxon>
        <taxon>Bacillota</taxon>
        <taxon>Tissierellia</taxon>
        <taxon>Tissierellales</taxon>
        <taxon>Tissierellaceae</taxon>
        <taxon>Paratissierella</taxon>
    </lineage>
</organism>
<dbReference type="GO" id="GO:0016747">
    <property type="term" value="F:acyltransferase activity, transferring groups other than amino-acyl groups"/>
    <property type="evidence" value="ECO:0007669"/>
    <property type="project" value="InterPro"/>
</dbReference>
<keyword evidence="1" id="KW-0808">Transferase</keyword>
<proteinExistence type="predicted"/>
<comment type="caution">
    <text evidence="4">The sequence shown here is derived from an EMBL/GenBank/DDBJ whole genome shotgun (WGS) entry which is preliminary data.</text>
</comment>
<sequence>MENIIEKARQFKYNSLEYVDIRDIDKSKVLISTSSCIFLYQNADVQRELYWNSKSSNNIQLFWAADSKRSYLDGLKDTIEHIRKNESNTKKIYLEFVPENFLENMYKLNFSMVSEWVDFWNSDLFFQNTYIYKYKANIRPLMDNEIKIASDITKSCKGYSRGFTGQSEENIEDWFKTENSQLFAANVDGNIIGLCFVILYGFDSDKGTVLWIRELAVTPNYQSKGIGRQLIIHGIGWGKENGAKRSFLACDAENYNAINLYESLNYKRKDGRGQINMELSLF</sequence>
<keyword evidence="5" id="KW-1185">Reference proteome</keyword>
<dbReference type="PANTHER" id="PTHR43420">
    <property type="entry name" value="ACETYLTRANSFERASE"/>
    <property type="match status" value="1"/>
</dbReference>
<dbReference type="Gene3D" id="3.40.630.30">
    <property type="match status" value="1"/>
</dbReference>
<dbReference type="PROSITE" id="PS51186">
    <property type="entry name" value="GNAT"/>
    <property type="match status" value="1"/>
</dbReference>
<dbReference type="Pfam" id="PF00583">
    <property type="entry name" value="Acetyltransf_1"/>
    <property type="match status" value="1"/>
</dbReference>